<keyword evidence="3" id="KW-0472">Membrane</keyword>
<evidence type="ECO:0000256" key="2">
    <source>
        <dbReference type="SAM" id="MobiDB-lite"/>
    </source>
</evidence>
<comment type="similarity">
    <text evidence="1">Belongs to the peptidase A1 family.</text>
</comment>
<keyword evidence="6" id="KW-1185">Reference proteome</keyword>
<dbReference type="Gene3D" id="2.40.70.10">
    <property type="entry name" value="Acid Proteases"/>
    <property type="match status" value="1"/>
</dbReference>
<dbReference type="InterPro" id="IPR001461">
    <property type="entry name" value="Aspartic_peptidase_A1"/>
</dbReference>
<keyword evidence="3" id="KW-1133">Transmembrane helix</keyword>
<feature type="region of interest" description="Disordered" evidence="2">
    <location>
        <begin position="289"/>
        <end position="313"/>
    </location>
</feature>
<name>A0ABN9R590_9DINO</name>
<feature type="transmembrane region" description="Helical" evidence="3">
    <location>
        <begin position="267"/>
        <end position="288"/>
    </location>
</feature>
<dbReference type="PANTHER" id="PTHR47965">
    <property type="entry name" value="ASPARTYL PROTEASE-RELATED"/>
    <property type="match status" value="1"/>
</dbReference>
<feature type="domain" description="Peptidase A1" evidence="4">
    <location>
        <begin position="1"/>
        <end position="224"/>
    </location>
</feature>
<accession>A0ABN9R590</accession>
<proteinExistence type="inferred from homology"/>
<protein>
    <recommendedName>
        <fullName evidence="4">Peptidase A1 domain-containing protein</fullName>
    </recommendedName>
</protein>
<reference evidence="5" key="1">
    <citation type="submission" date="2023-10" db="EMBL/GenBank/DDBJ databases">
        <authorList>
            <person name="Chen Y."/>
            <person name="Shah S."/>
            <person name="Dougan E. K."/>
            <person name="Thang M."/>
            <person name="Chan C."/>
        </authorList>
    </citation>
    <scope>NUCLEOTIDE SEQUENCE [LARGE SCALE GENOMIC DNA]</scope>
</reference>
<evidence type="ECO:0000313" key="5">
    <source>
        <dbReference type="EMBL" id="CAK0813091.1"/>
    </source>
</evidence>
<comment type="caution">
    <text evidence="5">The sequence shown here is derived from an EMBL/GenBank/DDBJ whole genome shotgun (WGS) entry which is preliminary data.</text>
</comment>
<sequence>VSGILGLAPPAGNESTGVLQDMFRDWRSVNPGLFSMCLAEDGGVLTFGGTNRQYHTAAEGGSVTWLRMKADRYYNVSLVSLRVGAHSMPTTDADAEVAVSSGTTYTYFPERVFERIVKSIYEHCGLHNCDAWREGADPICWRLGRYTRKPDKFPTIHLEFEGLHGAPVSVRWPPDGYLYHRGGEGQVWCQAFLRNALPQTVLGASWMVHRDVIFDIAGKRLGVAPANCPRRAEELCTREDSLEEEEVDADGEQWGRMEAEPRASTELVVFAALVVAAGAVLACRASSLSANQRQHVKRGQRGPPRPPGGRGQE</sequence>
<dbReference type="EMBL" id="CAUYUJ010005293">
    <property type="protein sequence ID" value="CAK0813091.1"/>
    <property type="molecule type" value="Genomic_DNA"/>
</dbReference>
<dbReference type="InterPro" id="IPR032799">
    <property type="entry name" value="TAXi_C"/>
</dbReference>
<dbReference type="Proteomes" id="UP001189429">
    <property type="component" value="Unassembled WGS sequence"/>
</dbReference>
<dbReference type="PROSITE" id="PS51767">
    <property type="entry name" value="PEPTIDASE_A1"/>
    <property type="match status" value="1"/>
</dbReference>
<organism evidence="5 6">
    <name type="scientific">Prorocentrum cordatum</name>
    <dbReference type="NCBI Taxonomy" id="2364126"/>
    <lineage>
        <taxon>Eukaryota</taxon>
        <taxon>Sar</taxon>
        <taxon>Alveolata</taxon>
        <taxon>Dinophyceae</taxon>
        <taxon>Prorocentrales</taxon>
        <taxon>Prorocentraceae</taxon>
        <taxon>Prorocentrum</taxon>
    </lineage>
</organism>
<evidence type="ECO:0000256" key="3">
    <source>
        <dbReference type="SAM" id="Phobius"/>
    </source>
</evidence>
<dbReference type="Pfam" id="PF14541">
    <property type="entry name" value="TAXi_C"/>
    <property type="match status" value="1"/>
</dbReference>
<feature type="non-terminal residue" evidence="5">
    <location>
        <position position="1"/>
    </location>
</feature>
<dbReference type="SUPFAM" id="SSF50630">
    <property type="entry name" value="Acid proteases"/>
    <property type="match status" value="1"/>
</dbReference>
<evidence type="ECO:0000256" key="1">
    <source>
        <dbReference type="ARBA" id="ARBA00007447"/>
    </source>
</evidence>
<dbReference type="InterPro" id="IPR033121">
    <property type="entry name" value="PEPTIDASE_A1"/>
</dbReference>
<gene>
    <name evidence="5" type="ORF">PCOR1329_LOCUS17142</name>
</gene>
<evidence type="ECO:0000259" key="4">
    <source>
        <dbReference type="PROSITE" id="PS51767"/>
    </source>
</evidence>
<keyword evidence="3" id="KW-0812">Transmembrane</keyword>
<dbReference type="InterPro" id="IPR021109">
    <property type="entry name" value="Peptidase_aspartic_dom_sf"/>
</dbReference>
<evidence type="ECO:0000313" key="6">
    <source>
        <dbReference type="Proteomes" id="UP001189429"/>
    </source>
</evidence>